<accession>A0A6G8FD09</accession>
<dbReference type="AlphaFoldDB" id="A0A6G8FD09"/>
<name>A0A6G8FD09_ECOLX</name>
<protein>
    <submittedName>
        <fullName evidence="1">Uncharacterized protein</fullName>
    </submittedName>
</protein>
<dbReference type="EMBL" id="MK875287">
    <property type="protein sequence ID" value="QIM14163.1"/>
    <property type="molecule type" value="Genomic_DNA"/>
</dbReference>
<evidence type="ECO:0000313" key="1">
    <source>
        <dbReference type="EMBL" id="QIM14163.1"/>
    </source>
</evidence>
<organism evidence="1">
    <name type="scientific">Escherichia coli</name>
    <dbReference type="NCBI Taxonomy" id="562"/>
    <lineage>
        <taxon>Bacteria</taxon>
        <taxon>Pseudomonadati</taxon>
        <taxon>Pseudomonadota</taxon>
        <taxon>Gammaproteobacteria</taxon>
        <taxon>Enterobacterales</taxon>
        <taxon>Enterobacteriaceae</taxon>
        <taxon>Escherichia</taxon>
    </lineage>
</organism>
<sequence length="41" mass="4739">MEGKILDNRSVLTYYKHIGRGWSPTTKAAQRQEIKMKTLTS</sequence>
<keyword evidence="1" id="KW-0614">Plasmid</keyword>
<geneLocation type="plasmid" evidence="1">
    <name>pMFDS2054.1</name>
</geneLocation>
<reference evidence="1" key="1">
    <citation type="submission" date="2019-05" db="EMBL/GenBank/DDBJ databases">
        <authorList>
            <person name="Kim S."/>
            <person name="Kim H."/>
            <person name="Kim Y."/>
            <person name="Lee Y."/>
            <person name="Kim M."/>
            <person name="Kwak H."/>
            <person name="Ryu S."/>
        </authorList>
    </citation>
    <scope>NUCLEOTIDE SEQUENCE</scope>
    <source>
        <strain evidence="1">MFDS2054</strain>
        <plasmid evidence="1">pMFDS2054.1</plasmid>
    </source>
</reference>
<proteinExistence type="predicted"/>